<protein>
    <submittedName>
        <fullName evidence="3">Uncharacterized protein LOC101507518</fullName>
    </submittedName>
</protein>
<proteinExistence type="predicted"/>
<dbReference type="Pfam" id="PF03417">
    <property type="entry name" value="AAT"/>
    <property type="match status" value="1"/>
</dbReference>
<dbReference type="GeneID" id="101507518"/>
<dbReference type="OrthoDB" id="189997at2759"/>
<dbReference type="InterPro" id="IPR047801">
    <property type="entry name" value="Peptidase_C45"/>
</dbReference>
<accession>A0A1S2YEJ5</accession>
<organism evidence="2 3">
    <name type="scientific">Cicer arietinum</name>
    <name type="common">Chickpea</name>
    <name type="synonym">Garbanzo</name>
    <dbReference type="NCBI Taxonomy" id="3827"/>
    <lineage>
        <taxon>Eukaryota</taxon>
        <taxon>Viridiplantae</taxon>
        <taxon>Streptophyta</taxon>
        <taxon>Embryophyta</taxon>
        <taxon>Tracheophyta</taxon>
        <taxon>Spermatophyta</taxon>
        <taxon>Magnoliopsida</taxon>
        <taxon>eudicotyledons</taxon>
        <taxon>Gunneridae</taxon>
        <taxon>Pentapetalae</taxon>
        <taxon>rosids</taxon>
        <taxon>fabids</taxon>
        <taxon>Fabales</taxon>
        <taxon>Fabaceae</taxon>
        <taxon>Papilionoideae</taxon>
        <taxon>50 kb inversion clade</taxon>
        <taxon>NPAAA clade</taxon>
        <taxon>Hologalegina</taxon>
        <taxon>IRL clade</taxon>
        <taxon>Cicereae</taxon>
        <taxon>Cicer</taxon>
    </lineage>
</organism>
<gene>
    <name evidence="3" type="primary">LOC101507518</name>
</gene>
<evidence type="ECO:0000259" key="1">
    <source>
        <dbReference type="Pfam" id="PF03417"/>
    </source>
</evidence>
<dbReference type="InterPro" id="IPR047794">
    <property type="entry name" value="C45_proenzyme-like"/>
</dbReference>
<dbReference type="RefSeq" id="XP_004503650.1">
    <property type="nucleotide sequence ID" value="XM_004503593.3"/>
</dbReference>
<reference evidence="3" key="2">
    <citation type="submission" date="2025-08" db="UniProtKB">
        <authorList>
            <consortium name="RefSeq"/>
        </authorList>
    </citation>
    <scope>IDENTIFICATION</scope>
    <source>
        <tissue evidence="3">Etiolated seedlings</tissue>
    </source>
</reference>
<dbReference type="AlphaFoldDB" id="A0A1S2YEJ5"/>
<dbReference type="Gene3D" id="3.60.60.10">
    <property type="entry name" value="Penicillin V Acylase, Chain A"/>
    <property type="match status" value="1"/>
</dbReference>
<evidence type="ECO:0000313" key="3">
    <source>
        <dbReference type="RefSeq" id="XP_004503650.1"/>
    </source>
</evidence>
<dbReference type="NCBIfam" id="NF040521">
    <property type="entry name" value="C45_proenzyme"/>
    <property type="match status" value="1"/>
</dbReference>
<dbReference type="PANTHER" id="PTHR34180:SF1">
    <property type="entry name" value="BETA-ALANYL-DOPAMINE_CARCININE HYDROLASE"/>
    <property type="match status" value="1"/>
</dbReference>
<dbReference type="STRING" id="3827.A0A1S2YEJ5"/>
<dbReference type="KEGG" id="cam:101507518"/>
<sequence length="372" mass="41343">MEIEKLEMFEVGPCKDSYELGLLIGQRFSQRIKKRVASDLILQNQLRPFAQTPLSESLLKSLFYNNQTKFPSYWDELLGTAQGSGVPLLDILLINFKKEILPFVPKEGVKSIEDDSSNECSDVLLVAESMALAAHNEDANVVLLGHTYLIKAILPNGQFFVGYTYAGELPSSAFAFNSNGLAFTLNSVPPAEDEILPGGIGRNFISRDILEATGIDDAINRIRSSEVSVGHSYNLIETSTRRIINVETASKKRISIYEVRETPFFHANMYCHLQINQVQDESSISRHKRATILTKTTKEDFLSLLGDADDKKNPIYMTGPSLHTLCTAVIDLDEQTLSIIEGNPKKADVSIVFSISPKKLINGRHDHHSIVA</sequence>
<dbReference type="PaxDb" id="3827-XP_004503650.1"/>
<feature type="domain" description="Peptidase C45 hydrolase" evidence="1">
    <location>
        <begin position="130"/>
        <end position="345"/>
    </location>
</feature>
<name>A0A1S2YEJ5_CICAR</name>
<dbReference type="eggNOG" id="ENOG502QU2R">
    <property type="taxonomic scope" value="Eukaryota"/>
</dbReference>
<evidence type="ECO:0000313" key="2">
    <source>
        <dbReference type="Proteomes" id="UP000087171"/>
    </source>
</evidence>
<dbReference type="PANTHER" id="PTHR34180">
    <property type="entry name" value="PEPTIDASE C45"/>
    <property type="match status" value="1"/>
</dbReference>
<dbReference type="Proteomes" id="UP000087171">
    <property type="component" value="Chromosome Ca6"/>
</dbReference>
<dbReference type="InterPro" id="IPR005079">
    <property type="entry name" value="Peptidase_C45_hydrolase"/>
</dbReference>
<keyword evidence="2" id="KW-1185">Reference proteome</keyword>
<reference evidence="2" key="1">
    <citation type="journal article" date="2013" name="Nat. Biotechnol.">
        <title>Draft genome sequence of chickpea (Cicer arietinum) provides a resource for trait improvement.</title>
        <authorList>
            <person name="Varshney R.K."/>
            <person name="Song C."/>
            <person name="Saxena R.K."/>
            <person name="Azam S."/>
            <person name="Yu S."/>
            <person name="Sharpe A.G."/>
            <person name="Cannon S."/>
            <person name="Baek J."/>
            <person name="Rosen B.D."/>
            <person name="Tar'an B."/>
            <person name="Millan T."/>
            <person name="Zhang X."/>
            <person name="Ramsay L.D."/>
            <person name="Iwata A."/>
            <person name="Wang Y."/>
            <person name="Nelson W."/>
            <person name="Farmer A.D."/>
            <person name="Gaur P.M."/>
            <person name="Soderlund C."/>
            <person name="Penmetsa R.V."/>
            <person name="Xu C."/>
            <person name="Bharti A.K."/>
            <person name="He W."/>
            <person name="Winter P."/>
            <person name="Zhao S."/>
            <person name="Hane J.K."/>
            <person name="Carrasquilla-Garcia N."/>
            <person name="Condie J.A."/>
            <person name="Upadhyaya H.D."/>
            <person name="Luo M.C."/>
            <person name="Thudi M."/>
            <person name="Gowda C.L."/>
            <person name="Singh N.P."/>
            <person name="Lichtenzveig J."/>
            <person name="Gali K.K."/>
            <person name="Rubio J."/>
            <person name="Nadarajan N."/>
            <person name="Dolezel J."/>
            <person name="Bansal K.C."/>
            <person name="Xu X."/>
            <person name="Edwards D."/>
            <person name="Zhang G."/>
            <person name="Kahl G."/>
            <person name="Gil J."/>
            <person name="Singh K.B."/>
            <person name="Datta S.K."/>
            <person name="Jackson S.A."/>
            <person name="Wang J."/>
            <person name="Cook D.R."/>
        </authorList>
    </citation>
    <scope>NUCLEOTIDE SEQUENCE [LARGE SCALE GENOMIC DNA]</scope>
    <source>
        <strain evidence="2">cv. CDC Frontier</strain>
    </source>
</reference>